<dbReference type="Gene3D" id="2.40.128.520">
    <property type="match status" value="1"/>
</dbReference>
<dbReference type="Proteomes" id="UP000004931">
    <property type="component" value="Unassembled WGS sequence"/>
</dbReference>
<reference evidence="2 3" key="1">
    <citation type="journal article" date="2010" name="J. Bacteriol.">
        <title>Genome sequence of the oligotrophic marine Gammaproteobacterium HTCC2143, isolated from the Oregon Coast.</title>
        <authorList>
            <person name="Oh H.M."/>
            <person name="Kang I."/>
            <person name="Ferriera S."/>
            <person name="Giovannoni S.J."/>
            <person name="Cho J.C."/>
        </authorList>
    </citation>
    <scope>NUCLEOTIDE SEQUENCE [LARGE SCALE GENOMIC DNA]</scope>
    <source>
        <strain evidence="2 3">HTCC2143</strain>
    </source>
</reference>
<dbReference type="OrthoDB" id="5734900at2"/>
<organism evidence="2 3">
    <name type="scientific">marine gamma proteobacterium HTCC2143</name>
    <dbReference type="NCBI Taxonomy" id="247633"/>
    <lineage>
        <taxon>Bacteria</taxon>
        <taxon>Pseudomonadati</taxon>
        <taxon>Pseudomonadota</taxon>
        <taxon>Gammaproteobacteria</taxon>
        <taxon>Cellvibrionales</taxon>
        <taxon>Spongiibacteraceae</taxon>
        <taxon>BD1-7 clade</taxon>
    </lineage>
</organism>
<evidence type="ECO:0000256" key="1">
    <source>
        <dbReference type="SAM" id="Phobius"/>
    </source>
</evidence>
<comment type="caution">
    <text evidence="2">The sequence shown here is derived from an EMBL/GenBank/DDBJ whole genome shotgun (WGS) entry which is preliminary data.</text>
</comment>
<name>A0YC35_9GAMM</name>
<protein>
    <submittedName>
        <fullName evidence="2">Uncharacterized protein</fullName>
    </submittedName>
</protein>
<evidence type="ECO:0000313" key="2">
    <source>
        <dbReference type="EMBL" id="EAW31354.1"/>
    </source>
</evidence>
<evidence type="ECO:0000313" key="3">
    <source>
        <dbReference type="Proteomes" id="UP000004931"/>
    </source>
</evidence>
<gene>
    <name evidence="2" type="ORF">GP2143_07389</name>
</gene>
<keyword evidence="1" id="KW-0472">Membrane</keyword>
<feature type="transmembrane region" description="Helical" evidence="1">
    <location>
        <begin position="20"/>
        <end position="41"/>
    </location>
</feature>
<sequence length="144" mass="16269">MNIKQWLNPFDLVVSVRTGFALIIIRRALLLFAVLSAPLAFSADISGVWKHSKNTAWIEISLADSSATVLRNDKFPERVGRTILKDLQVDTSTQGLWHGLIYVEKLGDYKDVEVSLPEAGRMLLKGKVGFMTRTVEWLRVDNIR</sequence>
<keyword evidence="1" id="KW-0812">Transmembrane</keyword>
<dbReference type="EMBL" id="AAVT01000003">
    <property type="protein sequence ID" value="EAW31354.1"/>
    <property type="molecule type" value="Genomic_DNA"/>
</dbReference>
<keyword evidence="1" id="KW-1133">Transmembrane helix</keyword>
<accession>A0YC35</accession>
<dbReference type="AlphaFoldDB" id="A0YC35"/>
<proteinExistence type="predicted"/>
<keyword evidence="3" id="KW-1185">Reference proteome</keyword>